<dbReference type="PaxDb" id="1198114-AciX9_1305"/>
<name>E8X5A3_GRATM</name>
<dbReference type="eggNOG" id="COG3409">
    <property type="taxonomic scope" value="Bacteria"/>
</dbReference>
<organism evidence="4">
    <name type="scientific">Granulicella tundricola (strain ATCC BAA-1859 / DSM 23138 / MP5ACTX9)</name>
    <dbReference type="NCBI Taxonomy" id="1198114"/>
    <lineage>
        <taxon>Bacteria</taxon>
        <taxon>Pseudomonadati</taxon>
        <taxon>Acidobacteriota</taxon>
        <taxon>Terriglobia</taxon>
        <taxon>Terriglobales</taxon>
        <taxon>Acidobacteriaceae</taxon>
        <taxon>Granulicella</taxon>
    </lineage>
</organism>
<dbReference type="KEGG" id="acm:AciX9_1305"/>
<dbReference type="OrthoDB" id="1523598at2"/>
<proteinExistence type="predicted"/>
<accession>E8X5A3</accession>
<evidence type="ECO:0000259" key="2">
    <source>
        <dbReference type="Pfam" id="PF11860"/>
    </source>
</evidence>
<evidence type="ECO:0000313" key="4">
    <source>
        <dbReference type="Proteomes" id="UP000000343"/>
    </source>
</evidence>
<feature type="domain" description="N-acetylmuramidase" evidence="2">
    <location>
        <begin position="28"/>
        <end position="191"/>
    </location>
</feature>
<reference evidence="4" key="1">
    <citation type="submission" date="2011-01" db="EMBL/GenBank/DDBJ databases">
        <title>Complete sequence of chromosome of Acidobacterium sp. MP5ACTX9.</title>
        <authorList>
            <consortium name="US DOE Joint Genome Institute"/>
            <person name="Lucas S."/>
            <person name="Copeland A."/>
            <person name="Lapidus A."/>
            <person name="Cheng J.-F."/>
            <person name="Goodwin L."/>
            <person name="Pitluck S."/>
            <person name="Teshima H."/>
            <person name="Detter J.C."/>
            <person name="Han C."/>
            <person name="Tapia R."/>
            <person name="Land M."/>
            <person name="Hauser L."/>
            <person name="Kyrpides N."/>
            <person name="Ivanova N."/>
            <person name="Ovchinnikova G."/>
            <person name="Pagani I."/>
            <person name="Rawat S.R."/>
            <person name="Mannisto M."/>
            <person name="Haggblom M.M."/>
            <person name="Woyke T."/>
        </authorList>
    </citation>
    <scope>NUCLEOTIDE SEQUENCE [LARGE SCALE GENOMIC DNA]</scope>
    <source>
        <strain evidence="4">MP5ACTX9</strain>
    </source>
</reference>
<dbReference type="Proteomes" id="UP000000343">
    <property type="component" value="Chromosome"/>
</dbReference>
<dbReference type="Pfam" id="PF01471">
    <property type="entry name" value="PG_binding_1"/>
    <property type="match status" value="1"/>
</dbReference>
<dbReference type="HOGENOM" id="CLU_057859_0_0_0"/>
<protein>
    <submittedName>
        <fullName evidence="3">Peptidoglycan-binding domain 1 protein</fullName>
    </submittedName>
</protein>
<dbReference type="InterPro" id="IPR036366">
    <property type="entry name" value="PGBDSf"/>
</dbReference>
<dbReference type="InterPro" id="IPR002477">
    <property type="entry name" value="Peptidoglycan-bd-like"/>
</dbReference>
<keyword evidence="4" id="KW-1185">Reference proteome</keyword>
<feature type="domain" description="Peptidoglycan binding-like" evidence="1">
    <location>
        <begin position="201"/>
        <end position="253"/>
    </location>
</feature>
<evidence type="ECO:0000313" key="3">
    <source>
        <dbReference type="EMBL" id="ADW68367.1"/>
    </source>
</evidence>
<dbReference type="InterPro" id="IPR024408">
    <property type="entry name" value="Muramidase"/>
</dbReference>
<dbReference type="InterPro" id="IPR036365">
    <property type="entry name" value="PGBD-like_sf"/>
</dbReference>
<dbReference type="Pfam" id="PF11860">
    <property type="entry name" value="Muramidase"/>
    <property type="match status" value="1"/>
</dbReference>
<dbReference type="SUPFAM" id="SSF47090">
    <property type="entry name" value="PGBD-like"/>
    <property type="match status" value="1"/>
</dbReference>
<sequence>MPDFVGKSLALSADGLADVAQKLGVGSAEIQTVVSVETHGAGFLQDRRPQILFERHFFSRLTQGAYDASHPGISSPTPGGYGMGGANQYVRLAEAVALNRHAALMSASWGIGQVMGANFAVAGFPDVETMVADMCDSEDAQLAAVGGFILGNKLNRFLAVHDWQSFARGYNGANYVINHYDVQLNGFYQKINAGASPDLHVRSAQVYLTFNNLDPHGIDGSMGPGTRSALIEFQTAQNLSQSGEADDPTMAALLPV</sequence>
<gene>
    <name evidence="3" type="ordered locus">AciX9_1305</name>
</gene>
<dbReference type="EMBL" id="CP002480">
    <property type="protein sequence ID" value="ADW68367.1"/>
    <property type="molecule type" value="Genomic_DNA"/>
</dbReference>
<dbReference type="STRING" id="1198114.AciX9_1305"/>
<dbReference type="Gene3D" id="1.10.101.10">
    <property type="entry name" value="PGBD-like superfamily/PGBD"/>
    <property type="match status" value="1"/>
</dbReference>
<evidence type="ECO:0000259" key="1">
    <source>
        <dbReference type="Pfam" id="PF01471"/>
    </source>
</evidence>
<dbReference type="AlphaFoldDB" id="E8X5A3"/>